<organism evidence="2 3">
    <name type="scientific">Pleurodeles waltl</name>
    <name type="common">Iberian ribbed newt</name>
    <dbReference type="NCBI Taxonomy" id="8319"/>
    <lineage>
        <taxon>Eukaryota</taxon>
        <taxon>Metazoa</taxon>
        <taxon>Chordata</taxon>
        <taxon>Craniata</taxon>
        <taxon>Vertebrata</taxon>
        <taxon>Euteleostomi</taxon>
        <taxon>Amphibia</taxon>
        <taxon>Batrachia</taxon>
        <taxon>Caudata</taxon>
        <taxon>Salamandroidea</taxon>
        <taxon>Salamandridae</taxon>
        <taxon>Pleurodelinae</taxon>
        <taxon>Pleurodeles</taxon>
    </lineage>
</organism>
<feature type="compositionally biased region" description="Acidic residues" evidence="1">
    <location>
        <begin position="77"/>
        <end position="89"/>
    </location>
</feature>
<keyword evidence="3" id="KW-1185">Reference proteome</keyword>
<feature type="compositionally biased region" description="Basic and acidic residues" evidence="1">
    <location>
        <begin position="8"/>
        <end position="17"/>
    </location>
</feature>
<dbReference type="AlphaFoldDB" id="A0AAV7KYL0"/>
<name>A0AAV7KYL0_PLEWA</name>
<evidence type="ECO:0000313" key="3">
    <source>
        <dbReference type="Proteomes" id="UP001066276"/>
    </source>
</evidence>
<protein>
    <submittedName>
        <fullName evidence="2">Uncharacterized protein</fullName>
    </submittedName>
</protein>
<gene>
    <name evidence="2" type="ORF">NDU88_003486</name>
</gene>
<evidence type="ECO:0000256" key="1">
    <source>
        <dbReference type="SAM" id="MobiDB-lite"/>
    </source>
</evidence>
<sequence length="89" mass="10294">MKNQQSREGQRTTEEQRTAALTEGAAKPNRNKKMRRWAAERTSQRPRRRNVNPPQPRFRRSVAHSGMSEDLAGTELTSEEEALIDEDLF</sequence>
<dbReference type="Proteomes" id="UP001066276">
    <property type="component" value="Chromosome 12"/>
</dbReference>
<comment type="caution">
    <text evidence="2">The sequence shown here is derived from an EMBL/GenBank/DDBJ whole genome shotgun (WGS) entry which is preliminary data.</text>
</comment>
<dbReference type="EMBL" id="JANPWB010000016">
    <property type="protein sequence ID" value="KAJ1083327.1"/>
    <property type="molecule type" value="Genomic_DNA"/>
</dbReference>
<reference evidence="2" key="1">
    <citation type="journal article" date="2022" name="bioRxiv">
        <title>Sequencing and chromosome-scale assembly of the giantPleurodeles waltlgenome.</title>
        <authorList>
            <person name="Brown T."/>
            <person name="Elewa A."/>
            <person name="Iarovenko S."/>
            <person name="Subramanian E."/>
            <person name="Araus A.J."/>
            <person name="Petzold A."/>
            <person name="Susuki M."/>
            <person name="Suzuki K.-i.T."/>
            <person name="Hayashi T."/>
            <person name="Toyoda A."/>
            <person name="Oliveira C."/>
            <person name="Osipova E."/>
            <person name="Leigh N.D."/>
            <person name="Simon A."/>
            <person name="Yun M.H."/>
        </authorList>
    </citation>
    <scope>NUCLEOTIDE SEQUENCE</scope>
    <source>
        <strain evidence="2">20211129_DDA</strain>
        <tissue evidence="2">Liver</tissue>
    </source>
</reference>
<proteinExistence type="predicted"/>
<evidence type="ECO:0000313" key="2">
    <source>
        <dbReference type="EMBL" id="KAJ1083327.1"/>
    </source>
</evidence>
<feature type="region of interest" description="Disordered" evidence="1">
    <location>
        <begin position="1"/>
        <end position="89"/>
    </location>
</feature>
<accession>A0AAV7KYL0</accession>